<keyword evidence="2" id="KW-1185">Reference proteome</keyword>
<evidence type="ECO:0000313" key="2">
    <source>
        <dbReference type="Proteomes" id="UP000827986"/>
    </source>
</evidence>
<organism evidence="1 2">
    <name type="scientific">Mauremys mutica</name>
    <name type="common">yellowpond turtle</name>
    <dbReference type="NCBI Taxonomy" id="74926"/>
    <lineage>
        <taxon>Eukaryota</taxon>
        <taxon>Metazoa</taxon>
        <taxon>Chordata</taxon>
        <taxon>Craniata</taxon>
        <taxon>Vertebrata</taxon>
        <taxon>Euteleostomi</taxon>
        <taxon>Archelosauria</taxon>
        <taxon>Testudinata</taxon>
        <taxon>Testudines</taxon>
        <taxon>Cryptodira</taxon>
        <taxon>Durocryptodira</taxon>
        <taxon>Testudinoidea</taxon>
        <taxon>Geoemydidae</taxon>
        <taxon>Geoemydinae</taxon>
        <taxon>Mauremys</taxon>
    </lineage>
</organism>
<proteinExistence type="predicted"/>
<dbReference type="EMBL" id="JAHDVG010000474">
    <property type="protein sequence ID" value="KAH1177058.1"/>
    <property type="molecule type" value="Genomic_DNA"/>
</dbReference>
<dbReference type="AlphaFoldDB" id="A0A9D4B0C9"/>
<dbReference type="Proteomes" id="UP000827986">
    <property type="component" value="Unassembled WGS sequence"/>
</dbReference>
<sequence length="236" mass="25340">MCPAWSPPSHCALPRPRGAGDTAAPLGHAGEQAQSWLPLLPCCQACEPHAAPGEGGWLLCTLHAVCLSGSHGIPGEGCVRVSPLLRQPRTLLPRVTVYRGDRSGVTTVTTAKGIVTLDYSVLWGLRWCHHDYDSQGHCHPRLQCTVETTVVSPRLRQPRALLPRVTVFRGGHDGVTIVTAFQGIVTSNYSLQCCGDCPWHSPSLPALGLSFALGPTPHCSACSPCRLQRPQCPCYK</sequence>
<gene>
    <name evidence="1" type="ORF">KIL84_010760</name>
</gene>
<evidence type="ECO:0000313" key="1">
    <source>
        <dbReference type="EMBL" id="KAH1177058.1"/>
    </source>
</evidence>
<name>A0A9D4B0C9_9SAUR</name>
<protein>
    <submittedName>
        <fullName evidence="1">Uncharacterized protein</fullName>
    </submittedName>
</protein>
<reference evidence="1" key="1">
    <citation type="submission" date="2021-09" db="EMBL/GenBank/DDBJ databases">
        <title>The genome of Mauremys mutica provides insights into the evolution of semi-aquatic lifestyle.</title>
        <authorList>
            <person name="Gong S."/>
            <person name="Gao Y."/>
        </authorList>
    </citation>
    <scope>NUCLEOTIDE SEQUENCE</scope>
    <source>
        <strain evidence="1">MM-2020</strain>
        <tissue evidence="1">Muscle</tissue>
    </source>
</reference>
<comment type="caution">
    <text evidence="1">The sequence shown here is derived from an EMBL/GenBank/DDBJ whole genome shotgun (WGS) entry which is preliminary data.</text>
</comment>
<accession>A0A9D4B0C9</accession>